<proteinExistence type="predicted"/>
<evidence type="ECO:0000313" key="2">
    <source>
        <dbReference type="Proteomes" id="UP000003835"/>
    </source>
</evidence>
<gene>
    <name evidence="1" type="ORF">MC7420_192</name>
</gene>
<dbReference type="EMBL" id="DS989844">
    <property type="protein sequence ID" value="EDX77055.1"/>
    <property type="molecule type" value="Genomic_DNA"/>
</dbReference>
<dbReference type="HOGENOM" id="CLU_024794_0_0_3"/>
<dbReference type="AlphaFoldDB" id="B4VKU7"/>
<dbReference type="OrthoDB" id="262508at2"/>
<dbReference type="STRING" id="118168.MC7420_192"/>
<sequence length="511" mass="58229">MSLWQDVITTALVGTERRTLTLTPATNPLSQLLCQLNSTDPEATLLSAAGAISLYHRAGQRPITDNQPLPEPCPPDDKPPCSPRAAHYLKLMLQKERVKLLPEWLASAATAGYRVPDYYLPELLEVGRTSPQLRPAILPVLGQRGRWLAAHNPDWNYVGDEDIEQTWTTGSLDARRLLLQHLRHEHPASARERLVTVWQQASSDARIALLDTLQIGLNLEDEAFLEVALDDRRQEVRRQAANLLAQLPESALCQRMKQRIQSAITFRRKRNRLHLDFILPDDNDQEITRDGIDSKQPPQLLGNKAWIILQIVAATPLFLWSDLQEESPAEWIQAAKRSEWDHSLVEGWAVATMRQQNPDWAEALLPFYGTFKGYLIRQNQLISGLIDVLSAEQRDCFFLNLFPSSKVPFNSQHPAFSLLTHCHVPWSIELTEIVLDGVRRYLKKTDNPYDWSLSTGLKEFAYFMSPDIVPELSTRFSNIVPERLALASYWTEIIDEVLAVLSLRYEMGREI</sequence>
<dbReference type="InterPro" id="IPR043746">
    <property type="entry name" value="DUF5691"/>
</dbReference>
<keyword evidence="2" id="KW-1185">Reference proteome</keyword>
<name>B4VKU7_9CYAN</name>
<accession>B4VKU7</accession>
<evidence type="ECO:0000313" key="1">
    <source>
        <dbReference type="EMBL" id="EDX77055.1"/>
    </source>
</evidence>
<dbReference type="Proteomes" id="UP000003835">
    <property type="component" value="Unassembled WGS sequence"/>
</dbReference>
<protein>
    <submittedName>
        <fullName evidence="1">Uncharacterized protein</fullName>
    </submittedName>
</protein>
<organism evidence="1 2">
    <name type="scientific">Coleofasciculus chthonoplastes PCC 7420</name>
    <dbReference type="NCBI Taxonomy" id="118168"/>
    <lineage>
        <taxon>Bacteria</taxon>
        <taxon>Bacillati</taxon>
        <taxon>Cyanobacteriota</taxon>
        <taxon>Cyanophyceae</taxon>
        <taxon>Coleofasciculales</taxon>
        <taxon>Coleofasciculaceae</taxon>
        <taxon>Coleofasciculus</taxon>
    </lineage>
</organism>
<dbReference type="eggNOG" id="COG5094">
    <property type="taxonomic scope" value="Bacteria"/>
</dbReference>
<dbReference type="Pfam" id="PF18944">
    <property type="entry name" value="DUF5691"/>
    <property type="match status" value="1"/>
</dbReference>
<reference evidence="1 2" key="1">
    <citation type="submission" date="2008-07" db="EMBL/GenBank/DDBJ databases">
        <authorList>
            <person name="Tandeau de Marsac N."/>
            <person name="Ferriera S."/>
            <person name="Johnson J."/>
            <person name="Kravitz S."/>
            <person name="Beeson K."/>
            <person name="Sutton G."/>
            <person name="Rogers Y.-H."/>
            <person name="Friedman R."/>
            <person name="Frazier M."/>
            <person name="Venter J.C."/>
        </authorList>
    </citation>
    <scope>NUCLEOTIDE SEQUENCE [LARGE SCALE GENOMIC DNA]</scope>
    <source>
        <strain evidence="1 2">PCC 7420</strain>
    </source>
</reference>
<dbReference type="RefSeq" id="WP_006099168.1">
    <property type="nucleotide sequence ID" value="NZ_DS989844.1"/>
</dbReference>